<name>A0ACB7VDY2_DIOAL</name>
<accession>A0ACB7VDY2</accession>
<evidence type="ECO:0000313" key="2">
    <source>
        <dbReference type="Proteomes" id="UP000827976"/>
    </source>
</evidence>
<evidence type="ECO:0000313" key="1">
    <source>
        <dbReference type="EMBL" id="KAH7671981.1"/>
    </source>
</evidence>
<proteinExistence type="predicted"/>
<organism evidence="1 2">
    <name type="scientific">Dioscorea alata</name>
    <name type="common">Purple yam</name>
    <dbReference type="NCBI Taxonomy" id="55571"/>
    <lineage>
        <taxon>Eukaryota</taxon>
        <taxon>Viridiplantae</taxon>
        <taxon>Streptophyta</taxon>
        <taxon>Embryophyta</taxon>
        <taxon>Tracheophyta</taxon>
        <taxon>Spermatophyta</taxon>
        <taxon>Magnoliopsida</taxon>
        <taxon>Liliopsida</taxon>
        <taxon>Dioscoreales</taxon>
        <taxon>Dioscoreaceae</taxon>
        <taxon>Dioscorea</taxon>
    </lineage>
</organism>
<keyword evidence="2" id="KW-1185">Reference proteome</keyword>
<comment type="caution">
    <text evidence="1">The sequence shown here is derived from an EMBL/GenBank/DDBJ whole genome shotgun (WGS) entry which is preliminary data.</text>
</comment>
<dbReference type="Proteomes" id="UP000827976">
    <property type="component" value="Chromosome 9"/>
</dbReference>
<dbReference type="EMBL" id="CM037019">
    <property type="protein sequence ID" value="KAH7671981.1"/>
    <property type="molecule type" value="Genomic_DNA"/>
</dbReference>
<reference evidence="2" key="1">
    <citation type="journal article" date="2022" name="Nat. Commun.">
        <title>Chromosome evolution and the genetic basis of agronomically important traits in greater yam.</title>
        <authorList>
            <person name="Bredeson J.V."/>
            <person name="Lyons J.B."/>
            <person name="Oniyinde I.O."/>
            <person name="Okereke N.R."/>
            <person name="Kolade O."/>
            <person name="Nnabue I."/>
            <person name="Nwadili C.O."/>
            <person name="Hribova E."/>
            <person name="Parker M."/>
            <person name="Nwogha J."/>
            <person name="Shu S."/>
            <person name="Carlson J."/>
            <person name="Kariba R."/>
            <person name="Muthemba S."/>
            <person name="Knop K."/>
            <person name="Barton G.J."/>
            <person name="Sherwood A.V."/>
            <person name="Lopez-Montes A."/>
            <person name="Asiedu R."/>
            <person name="Jamnadass R."/>
            <person name="Muchugi A."/>
            <person name="Goodstein D."/>
            <person name="Egesi C.N."/>
            <person name="Featherston J."/>
            <person name="Asfaw A."/>
            <person name="Simpson G.G."/>
            <person name="Dolezel J."/>
            <person name="Hendre P.S."/>
            <person name="Van Deynze A."/>
            <person name="Kumar P.L."/>
            <person name="Obidiegwu J.E."/>
            <person name="Bhattacharjee R."/>
            <person name="Rokhsar D.S."/>
        </authorList>
    </citation>
    <scope>NUCLEOTIDE SEQUENCE [LARGE SCALE GENOMIC DNA]</scope>
    <source>
        <strain evidence="2">cv. TDa95/00328</strain>
    </source>
</reference>
<gene>
    <name evidence="1" type="ORF">IHE45_09G024000</name>
</gene>
<sequence length="335" mass="36827">MAAASKADKKAAIDAASWMFNVVTSVGIIMVNKALMGTYGFSFATTLTALHFATTTLMTTIFRWLGYVQPSHLPMPELLKFVLFANLSIVGMNVSLMWNSVGFYQIAKLCMIPVSCLLEVMLDKVRYSRDTKLSIVVVLIGVAICTVTDVSVNAKGLLAATIAVWSTSLQQYYVHYLQRKYSLGSFNLLSHTAPVQAATLLVLGPFMDFWLSNKRVDKFDYNGTSLFFIILSCTIAVGTNLSQFICIGRFTAVTFQVLGHMKTILVLVLGFIFFGKEGLNLHVVLGMILAVLGMIWYGNASSKPGGKERRSYSLPIDKSQKHGSFSESVVSDEKV</sequence>
<protein>
    <submittedName>
        <fullName evidence="1">Solute carrier family 35 member E3 protein</fullName>
    </submittedName>
</protein>